<evidence type="ECO:0000313" key="2">
    <source>
        <dbReference type="Proteomes" id="UP001642360"/>
    </source>
</evidence>
<accession>A0ABC8RF22</accession>
<protein>
    <submittedName>
        <fullName evidence="1">Uncharacterized protein</fullName>
    </submittedName>
</protein>
<comment type="caution">
    <text evidence="1">The sequence shown here is derived from an EMBL/GenBank/DDBJ whole genome shotgun (WGS) entry which is preliminary data.</text>
</comment>
<proteinExistence type="predicted"/>
<dbReference type="AlphaFoldDB" id="A0ABC8RF22"/>
<evidence type="ECO:0000313" key="1">
    <source>
        <dbReference type="EMBL" id="CAK9141268.1"/>
    </source>
</evidence>
<gene>
    <name evidence="1" type="ORF">ILEXP_LOCUS8832</name>
</gene>
<sequence length="75" mass="8152">MVVMEVWVGKKGGRGGATSGLWCLTWWIRVFGYSSQIAFIKAWITGLEVGSVTCSTSTEVGFLRFSRGGFCFCGS</sequence>
<dbReference type="EMBL" id="CAUOFW020001116">
    <property type="protein sequence ID" value="CAK9141268.1"/>
    <property type="molecule type" value="Genomic_DNA"/>
</dbReference>
<dbReference type="Proteomes" id="UP001642360">
    <property type="component" value="Unassembled WGS sequence"/>
</dbReference>
<keyword evidence="2" id="KW-1185">Reference proteome</keyword>
<organism evidence="1 2">
    <name type="scientific">Ilex paraguariensis</name>
    <name type="common">yerba mate</name>
    <dbReference type="NCBI Taxonomy" id="185542"/>
    <lineage>
        <taxon>Eukaryota</taxon>
        <taxon>Viridiplantae</taxon>
        <taxon>Streptophyta</taxon>
        <taxon>Embryophyta</taxon>
        <taxon>Tracheophyta</taxon>
        <taxon>Spermatophyta</taxon>
        <taxon>Magnoliopsida</taxon>
        <taxon>eudicotyledons</taxon>
        <taxon>Gunneridae</taxon>
        <taxon>Pentapetalae</taxon>
        <taxon>asterids</taxon>
        <taxon>campanulids</taxon>
        <taxon>Aquifoliales</taxon>
        <taxon>Aquifoliaceae</taxon>
        <taxon>Ilex</taxon>
    </lineage>
</organism>
<name>A0ABC8RF22_9AQUA</name>
<reference evidence="1 2" key="1">
    <citation type="submission" date="2024-02" db="EMBL/GenBank/DDBJ databases">
        <authorList>
            <person name="Vignale AGUSTIN F."/>
            <person name="Sosa J E."/>
            <person name="Modenutti C."/>
        </authorList>
    </citation>
    <scope>NUCLEOTIDE SEQUENCE [LARGE SCALE GENOMIC DNA]</scope>
</reference>